<dbReference type="OMA" id="QLVWSNY"/>
<dbReference type="GO" id="GO:0005737">
    <property type="term" value="C:cytoplasm"/>
    <property type="evidence" value="ECO:0007669"/>
    <property type="project" value="TreeGrafter"/>
</dbReference>
<dbReference type="PANTHER" id="PTHR12874:SF29">
    <property type="entry name" value="F-BOX ONLY PROTEIN 9"/>
    <property type="match status" value="1"/>
</dbReference>
<dbReference type="GO" id="GO:0031146">
    <property type="term" value="P:SCF-dependent proteasomal ubiquitin-dependent protein catabolic process"/>
    <property type="evidence" value="ECO:0007669"/>
    <property type="project" value="TreeGrafter"/>
</dbReference>
<dbReference type="Proteomes" id="UP000037069">
    <property type="component" value="Unassembled WGS sequence"/>
</dbReference>
<evidence type="ECO:0000313" key="4">
    <source>
        <dbReference type="EMBL" id="KNC34933.1"/>
    </source>
</evidence>
<evidence type="ECO:0000259" key="3">
    <source>
        <dbReference type="PROSITE" id="PS50181"/>
    </source>
</evidence>
<feature type="compositionally biased region" description="Polar residues" evidence="2">
    <location>
        <begin position="40"/>
        <end position="66"/>
    </location>
</feature>
<feature type="compositionally biased region" description="Gly residues" evidence="2">
    <location>
        <begin position="1"/>
        <end position="11"/>
    </location>
</feature>
<evidence type="ECO:0000256" key="2">
    <source>
        <dbReference type="SAM" id="MobiDB-lite"/>
    </source>
</evidence>
<dbReference type="Pfam" id="PF19270">
    <property type="entry name" value="FBO_C"/>
    <property type="match status" value="1"/>
</dbReference>
<feature type="domain" description="F-box" evidence="3">
    <location>
        <begin position="199"/>
        <end position="250"/>
    </location>
</feature>
<feature type="region of interest" description="Disordered" evidence="2">
    <location>
        <begin position="1"/>
        <end position="67"/>
    </location>
</feature>
<keyword evidence="5" id="KW-1185">Reference proteome</keyword>
<reference evidence="4 5" key="1">
    <citation type="journal article" date="2015" name="Nat. Commun.">
        <title>Lucilia cuprina genome unlocks parasitic fly biology to underpin future interventions.</title>
        <authorList>
            <person name="Anstead C.A."/>
            <person name="Korhonen P.K."/>
            <person name="Young N.D."/>
            <person name="Hall R.S."/>
            <person name="Jex A.R."/>
            <person name="Murali S.C."/>
            <person name="Hughes D.S."/>
            <person name="Lee S.F."/>
            <person name="Perry T."/>
            <person name="Stroehlein A.J."/>
            <person name="Ansell B.R."/>
            <person name="Breugelmans B."/>
            <person name="Hofmann A."/>
            <person name="Qu J."/>
            <person name="Dugan S."/>
            <person name="Lee S.L."/>
            <person name="Chao H."/>
            <person name="Dinh H."/>
            <person name="Han Y."/>
            <person name="Doddapaneni H.V."/>
            <person name="Worley K.C."/>
            <person name="Muzny D.M."/>
            <person name="Ioannidis P."/>
            <person name="Waterhouse R.M."/>
            <person name="Zdobnov E.M."/>
            <person name="James P.J."/>
            <person name="Bagnall N.H."/>
            <person name="Kotze A.C."/>
            <person name="Gibbs R.A."/>
            <person name="Richards S."/>
            <person name="Batterham P."/>
            <person name="Gasser R.B."/>
        </authorList>
    </citation>
    <scope>NUCLEOTIDE SEQUENCE [LARGE SCALE GENOMIC DNA]</scope>
    <source>
        <strain evidence="4 5">LS</strain>
        <tissue evidence="4">Full body</tissue>
    </source>
</reference>
<accession>A0A0L0CRJ0</accession>
<dbReference type="GO" id="GO:0019005">
    <property type="term" value="C:SCF ubiquitin ligase complex"/>
    <property type="evidence" value="ECO:0007669"/>
    <property type="project" value="TreeGrafter"/>
</dbReference>
<dbReference type="PANTHER" id="PTHR12874">
    <property type="entry name" value="F-BOX ONLY PROTEIN 48-RELATED"/>
    <property type="match status" value="1"/>
</dbReference>
<sequence length="488" mass="55970">MSSGAGEGGEGVTDDSLESSLSAFQTMPNDFRSALDDFRNNWQRELQQKQQPKPNTNEETAEQQPPLTADELQETADVIAPLVNDEQAEQQALAKNLFHKAVELEQSGKVYDAIPFYRKAVQIEPNIEFKYYEHQKLKSNVQNPIKVVLNTTSPPESNEGLLEEDLPDDLYEKFQLDLSHNQHGQLIQSSRDSGIITTEMHISELPPELLIYILRWVVSNQLDMRSLEQCAAVCKGMYILARDEELWKSACVKVWGHNVGTLTHTSAEDEKSSIGDGLCPVIPRYSTWRQMFIERERVLFNGCYISKTTYLRMGENSFQDQYYRPVQLVEYYRYIRFLPDGTVLMMTSSDEPSQGVTKLKNLHQLRPDILKGQYRLFGSTLSIVVSKQQGKFITNPTTSGGGYTRHNRRGSMAYDEGTFNSTKYCIEFRILNKSKRKFAQLMWLHYSVIQIRNKHETTSEFELTPSKYPPLWFSPVRSYHLDADAPLA</sequence>
<dbReference type="InterPro" id="IPR036047">
    <property type="entry name" value="F-box-like_dom_sf"/>
</dbReference>
<feature type="compositionally biased region" description="Polar residues" evidence="2">
    <location>
        <begin position="18"/>
        <end position="28"/>
    </location>
</feature>
<dbReference type="STRING" id="7375.A0A0L0CRJ0"/>
<protein>
    <recommendedName>
        <fullName evidence="3">F-box domain-containing protein</fullName>
    </recommendedName>
</protein>
<dbReference type="OrthoDB" id="2117972at2759"/>
<comment type="caution">
    <text evidence="4">The sequence shown here is derived from an EMBL/GenBank/DDBJ whole genome shotgun (WGS) entry which is preliminary data.</text>
</comment>
<dbReference type="PROSITE" id="PS50181">
    <property type="entry name" value="FBOX"/>
    <property type="match status" value="1"/>
</dbReference>
<organism evidence="4 5">
    <name type="scientific">Lucilia cuprina</name>
    <name type="common">Green bottle fly</name>
    <name type="synonym">Australian sheep blowfly</name>
    <dbReference type="NCBI Taxonomy" id="7375"/>
    <lineage>
        <taxon>Eukaryota</taxon>
        <taxon>Metazoa</taxon>
        <taxon>Ecdysozoa</taxon>
        <taxon>Arthropoda</taxon>
        <taxon>Hexapoda</taxon>
        <taxon>Insecta</taxon>
        <taxon>Pterygota</taxon>
        <taxon>Neoptera</taxon>
        <taxon>Endopterygota</taxon>
        <taxon>Diptera</taxon>
        <taxon>Brachycera</taxon>
        <taxon>Muscomorpha</taxon>
        <taxon>Oestroidea</taxon>
        <taxon>Calliphoridae</taxon>
        <taxon>Luciliinae</taxon>
        <taxon>Lucilia</taxon>
    </lineage>
</organism>
<proteinExistence type="predicted"/>
<evidence type="ECO:0000256" key="1">
    <source>
        <dbReference type="ARBA" id="ARBA00022786"/>
    </source>
</evidence>
<dbReference type="AlphaFoldDB" id="A0A0L0CRJ0"/>
<evidence type="ECO:0000313" key="5">
    <source>
        <dbReference type="Proteomes" id="UP000037069"/>
    </source>
</evidence>
<dbReference type="Pfam" id="PF12937">
    <property type="entry name" value="F-box-like"/>
    <property type="match status" value="1"/>
</dbReference>
<gene>
    <name evidence="4" type="ORF">FF38_11060</name>
</gene>
<dbReference type="SUPFAM" id="SSF81383">
    <property type="entry name" value="F-box domain"/>
    <property type="match status" value="1"/>
</dbReference>
<dbReference type="EMBL" id="JRES01000007">
    <property type="protein sequence ID" value="KNC34933.1"/>
    <property type="molecule type" value="Genomic_DNA"/>
</dbReference>
<dbReference type="Gene3D" id="1.20.1280.50">
    <property type="match status" value="1"/>
</dbReference>
<dbReference type="InterPro" id="IPR001810">
    <property type="entry name" value="F-box_dom"/>
</dbReference>
<keyword evidence="1" id="KW-0833">Ubl conjugation pathway</keyword>
<dbReference type="InterPro" id="IPR045464">
    <property type="entry name" value="Hrt3/FBXO9_C"/>
</dbReference>
<dbReference type="CDD" id="cd22089">
    <property type="entry name" value="F-box_FBXO9"/>
    <property type="match status" value="1"/>
</dbReference>
<name>A0A0L0CRJ0_LUCCU</name>